<dbReference type="PROSITE" id="PS50888">
    <property type="entry name" value="BHLH"/>
    <property type="match status" value="1"/>
</dbReference>
<keyword evidence="4" id="KW-0539">Nucleus</keyword>
<dbReference type="Pfam" id="PF00010">
    <property type="entry name" value="HLH"/>
    <property type="match status" value="1"/>
</dbReference>
<feature type="compositionally biased region" description="Basic and acidic residues" evidence="5">
    <location>
        <begin position="398"/>
        <end position="411"/>
    </location>
</feature>
<organism evidence="7 8">
    <name type="scientific">Thalictrum thalictroides</name>
    <name type="common">Rue-anemone</name>
    <name type="synonym">Anemone thalictroides</name>
    <dbReference type="NCBI Taxonomy" id="46969"/>
    <lineage>
        <taxon>Eukaryota</taxon>
        <taxon>Viridiplantae</taxon>
        <taxon>Streptophyta</taxon>
        <taxon>Embryophyta</taxon>
        <taxon>Tracheophyta</taxon>
        <taxon>Spermatophyta</taxon>
        <taxon>Magnoliopsida</taxon>
        <taxon>Ranunculales</taxon>
        <taxon>Ranunculaceae</taxon>
        <taxon>Thalictroideae</taxon>
        <taxon>Thalictrum</taxon>
    </lineage>
</organism>
<feature type="domain" description="BHLH" evidence="6">
    <location>
        <begin position="342"/>
        <end position="391"/>
    </location>
</feature>
<dbReference type="SUPFAM" id="SSF47459">
    <property type="entry name" value="HLH, helix-loop-helix DNA-binding domain"/>
    <property type="match status" value="1"/>
</dbReference>
<proteinExistence type="predicted"/>
<dbReference type="GO" id="GO:0005634">
    <property type="term" value="C:nucleus"/>
    <property type="evidence" value="ECO:0007669"/>
    <property type="project" value="UniProtKB-SubCell"/>
</dbReference>
<dbReference type="Proteomes" id="UP000554482">
    <property type="component" value="Unassembled WGS sequence"/>
</dbReference>
<dbReference type="EMBL" id="JABWDY010003736">
    <property type="protein sequence ID" value="KAF5205702.1"/>
    <property type="molecule type" value="Genomic_DNA"/>
</dbReference>
<dbReference type="GO" id="GO:0003700">
    <property type="term" value="F:DNA-binding transcription factor activity"/>
    <property type="evidence" value="ECO:0007669"/>
    <property type="project" value="TreeGrafter"/>
</dbReference>
<keyword evidence="2" id="KW-0805">Transcription regulation</keyword>
<dbReference type="OrthoDB" id="1890947at2759"/>
<dbReference type="InterPro" id="IPR011598">
    <property type="entry name" value="bHLH_dom"/>
</dbReference>
<dbReference type="CDD" id="cd04873">
    <property type="entry name" value="ACT_UUR-ACR-like"/>
    <property type="match status" value="1"/>
</dbReference>
<dbReference type="Gene3D" id="4.10.280.10">
    <property type="entry name" value="Helix-loop-helix DNA-binding domain"/>
    <property type="match status" value="1"/>
</dbReference>
<name>A0A7J6XBF8_THATH</name>
<dbReference type="InterPro" id="IPR054502">
    <property type="entry name" value="bHLH-TF_ACT-like_plant"/>
</dbReference>
<evidence type="ECO:0000256" key="2">
    <source>
        <dbReference type="ARBA" id="ARBA00023015"/>
    </source>
</evidence>
<feature type="compositionally biased region" description="Basic residues" evidence="5">
    <location>
        <begin position="340"/>
        <end position="353"/>
    </location>
</feature>
<dbReference type="GO" id="GO:0043565">
    <property type="term" value="F:sequence-specific DNA binding"/>
    <property type="evidence" value="ECO:0007669"/>
    <property type="project" value="TreeGrafter"/>
</dbReference>
<feature type="compositionally biased region" description="Polar residues" evidence="5">
    <location>
        <begin position="588"/>
        <end position="599"/>
    </location>
</feature>
<feature type="region of interest" description="Disordered" evidence="5">
    <location>
        <begin position="290"/>
        <end position="353"/>
    </location>
</feature>
<dbReference type="InterPro" id="IPR025610">
    <property type="entry name" value="MYC/MYB_N"/>
</dbReference>
<dbReference type="PANTHER" id="PTHR31945:SF11">
    <property type="entry name" value="TRANSCRIPTION FACTOR ABORTED MICROSPORES"/>
    <property type="match status" value="1"/>
</dbReference>
<keyword evidence="3" id="KW-0804">Transcription</keyword>
<evidence type="ECO:0000256" key="4">
    <source>
        <dbReference type="ARBA" id="ARBA00023242"/>
    </source>
</evidence>
<dbReference type="AlphaFoldDB" id="A0A7J6XBF8"/>
<dbReference type="InterPro" id="IPR036638">
    <property type="entry name" value="HLH_DNA-bd_sf"/>
</dbReference>
<evidence type="ECO:0000259" key="6">
    <source>
        <dbReference type="PROSITE" id="PS50888"/>
    </source>
</evidence>
<evidence type="ECO:0000313" key="7">
    <source>
        <dbReference type="EMBL" id="KAF5205702.1"/>
    </source>
</evidence>
<dbReference type="InterPro" id="IPR045865">
    <property type="entry name" value="ACT-like_dom_sf"/>
</dbReference>
<dbReference type="Pfam" id="PF14215">
    <property type="entry name" value="bHLH-MYC_N"/>
    <property type="match status" value="1"/>
</dbReference>
<dbReference type="Pfam" id="PF22754">
    <property type="entry name" value="bHLH-TF_ACT-like_plant"/>
    <property type="match status" value="1"/>
</dbReference>
<comment type="subcellular location">
    <subcellularLocation>
        <location evidence="1">Nucleus</location>
    </subcellularLocation>
</comment>
<dbReference type="CDD" id="cd11443">
    <property type="entry name" value="bHLH_AtAMS_like"/>
    <property type="match status" value="1"/>
</dbReference>
<gene>
    <name evidence="7" type="ORF">FRX31_004710</name>
</gene>
<evidence type="ECO:0000313" key="8">
    <source>
        <dbReference type="Proteomes" id="UP000554482"/>
    </source>
</evidence>
<feature type="compositionally biased region" description="Basic and acidic residues" evidence="5">
    <location>
        <begin position="305"/>
        <end position="317"/>
    </location>
</feature>
<comment type="caution">
    <text evidence="7">The sequence shown here is derived from an EMBL/GenBank/DDBJ whole genome shotgun (WGS) entry which is preliminary data.</text>
</comment>
<reference evidence="7 8" key="1">
    <citation type="submission" date="2020-06" db="EMBL/GenBank/DDBJ databases">
        <title>Transcriptomic and genomic resources for Thalictrum thalictroides and T. hernandezii: Facilitating candidate gene discovery in an emerging model plant lineage.</title>
        <authorList>
            <person name="Arias T."/>
            <person name="Riano-Pachon D.M."/>
            <person name="Di Stilio V.S."/>
        </authorList>
    </citation>
    <scope>NUCLEOTIDE SEQUENCE [LARGE SCALE GENOMIC DNA]</scope>
    <source>
        <strain evidence="8">cv. WT478/WT964</strain>
        <tissue evidence="7">Leaves</tissue>
    </source>
</reference>
<evidence type="ECO:0000256" key="1">
    <source>
        <dbReference type="ARBA" id="ARBA00004123"/>
    </source>
</evidence>
<dbReference type="InterPro" id="IPR051358">
    <property type="entry name" value="TF_AMS/ICE1/BHLH6-like"/>
</dbReference>
<feature type="region of interest" description="Disordered" evidence="5">
    <location>
        <begin position="588"/>
        <end position="613"/>
    </location>
</feature>
<evidence type="ECO:0000256" key="5">
    <source>
        <dbReference type="SAM" id="MobiDB-lite"/>
    </source>
</evidence>
<protein>
    <submittedName>
        <fullName evidence="7">Aborted microspores transcription factor protein</fullName>
    </submittedName>
</protein>
<accession>A0A7J6XBF8</accession>
<sequence>MGGFHNLLEKLRPFVGLKSWDYCVLWKLSEDQRFIEWVGCCCGGVDQNIQNGGDDELLFSVSTHLSCKDVMFQHSRTKNCDLLSQLPSSMPSDSGIHGHTLISNQPRWITLPDFPNSSASDKTVGTKVLIPVFGGLVELFVAKQVSEDSQLIQIVMAHCNVPWDQDAMSTQMDGYTMNDNGIIGNESKLFPSNVFDLKTPSNLWASPASTTSDNPWDVSLEQIRACNSPMNFFNGLGQQFPSTSENRLKNDLGGFECSTESIMSDRLPTAFEHGFPEFVPLHQSLMGNSSSLHPSVDSCVTKQPSTEKDLIKQESGRGDSGSDCSDQNEDDDQKTVGRGGRQHHSKNLVAERKRRKKLNDRLYALRALVPKISKMDRASILGDAIDFVKELQKQVKDLQDELEDPSVKNGDKNTSNNGDKNTSKNGEKNTSNNGDKIGISLGAKSEQDESLEGIKIGITDQGTQCSSNGKITNCLKQTEDLLNADEKPRMEPKVEVTQIDGKKFYLKVFCEHRPGGFVRLMEAMSSLGLEVTNVNVNTCRNLVMNVFKVERRDNEMFQPDFVRDSLLDITRSPIKGWSEPFLVSENGSNLDYNHPQQANPHRHRHLNSLNLQP</sequence>
<dbReference type="SMART" id="SM00353">
    <property type="entry name" value="HLH"/>
    <property type="match status" value="1"/>
</dbReference>
<feature type="region of interest" description="Disordered" evidence="5">
    <location>
        <begin position="398"/>
        <end position="440"/>
    </location>
</feature>
<evidence type="ECO:0000256" key="3">
    <source>
        <dbReference type="ARBA" id="ARBA00023163"/>
    </source>
</evidence>
<keyword evidence="8" id="KW-1185">Reference proteome</keyword>
<dbReference type="PANTHER" id="PTHR31945">
    <property type="entry name" value="TRANSCRIPTION FACTOR SCREAM2-RELATED"/>
    <property type="match status" value="1"/>
</dbReference>
<dbReference type="GO" id="GO:0046983">
    <property type="term" value="F:protein dimerization activity"/>
    <property type="evidence" value="ECO:0007669"/>
    <property type="project" value="InterPro"/>
</dbReference>
<feature type="compositionally biased region" description="Polar residues" evidence="5">
    <location>
        <begin position="290"/>
        <end position="304"/>
    </location>
</feature>
<dbReference type="SUPFAM" id="SSF55021">
    <property type="entry name" value="ACT-like"/>
    <property type="match status" value="1"/>
</dbReference>